<evidence type="ECO:0000313" key="2">
    <source>
        <dbReference type="EMBL" id="MBB5235297.1"/>
    </source>
</evidence>
<feature type="region of interest" description="Disordered" evidence="1">
    <location>
        <begin position="322"/>
        <end position="357"/>
    </location>
</feature>
<dbReference type="RefSeq" id="WP_184030293.1">
    <property type="nucleotide sequence ID" value="NZ_JACHFN010000010.1"/>
</dbReference>
<feature type="region of interest" description="Disordered" evidence="1">
    <location>
        <begin position="388"/>
        <end position="416"/>
    </location>
</feature>
<reference evidence="2 3" key="1">
    <citation type="submission" date="2020-08" db="EMBL/GenBank/DDBJ databases">
        <title>Genomic Encyclopedia of Type Strains, Phase IV (KMG-IV): sequencing the most valuable type-strain genomes for metagenomic binning, comparative biology and taxonomic classification.</title>
        <authorList>
            <person name="Goeker M."/>
        </authorList>
    </citation>
    <scope>NUCLEOTIDE SEQUENCE [LARGE SCALE GENOMIC DNA]</scope>
    <source>
        <strain evidence="2 3">DSM 101791</strain>
    </source>
</reference>
<keyword evidence="3" id="KW-1185">Reference proteome</keyword>
<evidence type="ECO:0000256" key="1">
    <source>
        <dbReference type="SAM" id="MobiDB-lite"/>
    </source>
</evidence>
<name>A0A7W8LR50_9DEIO</name>
<evidence type="ECO:0000313" key="3">
    <source>
        <dbReference type="Proteomes" id="UP000525389"/>
    </source>
</evidence>
<dbReference type="AlphaFoldDB" id="A0A7W8LR50"/>
<dbReference type="Proteomes" id="UP000525389">
    <property type="component" value="Unassembled WGS sequence"/>
</dbReference>
<feature type="compositionally biased region" description="Gly residues" evidence="1">
    <location>
        <begin position="403"/>
        <end position="414"/>
    </location>
</feature>
<dbReference type="EMBL" id="JACHFN010000010">
    <property type="protein sequence ID" value="MBB5235297.1"/>
    <property type="molecule type" value="Genomic_DNA"/>
</dbReference>
<organism evidence="2 3">
    <name type="scientific">Deinococcus budaensis</name>
    <dbReference type="NCBI Taxonomy" id="1665626"/>
    <lineage>
        <taxon>Bacteria</taxon>
        <taxon>Thermotogati</taxon>
        <taxon>Deinococcota</taxon>
        <taxon>Deinococci</taxon>
        <taxon>Deinococcales</taxon>
        <taxon>Deinococcaceae</taxon>
        <taxon>Deinococcus</taxon>
    </lineage>
</organism>
<sequence>MSLPPLPEASPYEVGIVRKVAGIVRQPQPDRTESSLVLIVAPVRPWLHSERGTGRLWRNDAVDLRSQVAVRVPLTYLPAAPVGTLYIGHDLVAPTVDPTPGVHTGEFGVVVPDEPVYVQLDALVPDREKKEYVLNPHTHSFGSAYHGVRNTYYVQLSVGRGRTLLIPVEEVIRFYWGTSSSPFFERLLASRATSLLEREHLHEFLDLNHTGMDDEGIFHAALRPGLSYSDARVLGRLWNDPLARLRVTQMLSGFRLPQPGFLAKATRTSFPFAGETRLKVEGVYTHQDGGWTMLVHRIRRCTHPFPFEEVRVVAPKYSQFLSPDAVSEDRPEGQPPQIAGSRSRKRPSVTGWAPPRRIQPVMYRQERYEDMFPDTANKPVRTIRANEVVGARGRKRKDQDPRGGFGPGVPGGEGVPVAVQPEAEVVPDPPEKARRIRSPRPYVGHLDTLDRAVPLLKQKGYEVMSCCVTEPESGCFSFRTDEEVREIPADSDLWEHVYDPVLGMMRLRRGRIIRIGKRQPAPEGKEGAMAYGYAFEVELEGSAFVYFEHVTREMLQEDVLQEAIRVGLARQGVWRSAAYREIDGKTKKYYQSNLILPDVSVCSLGVKSGKAIGEGPSSAAFRVAEHGTKGIKA</sequence>
<comment type="caution">
    <text evidence="2">The sequence shown here is derived from an EMBL/GenBank/DDBJ whole genome shotgun (WGS) entry which is preliminary data.</text>
</comment>
<protein>
    <submittedName>
        <fullName evidence="2">Uncharacterized protein</fullName>
    </submittedName>
</protein>
<accession>A0A7W8LR50</accession>
<gene>
    <name evidence="2" type="ORF">HNQ09_002749</name>
</gene>
<proteinExistence type="predicted"/>
<feature type="non-terminal residue" evidence="2">
    <location>
        <position position="633"/>
    </location>
</feature>